<evidence type="ECO:0000313" key="1">
    <source>
        <dbReference type="EMBL" id="GGU39934.1"/>
    </source>
</evidence>
<proteinExistence type="predicted"/>
<evidence type="ECO:0000313" key="2">
    <source>
        <dbReference type="Proteomes" id="UP000649573"/>
    </source>
</evidence>
<comment type="caution">
    <text evidence="1">The sequence shown here is derived from an EMBL/GenBank/DDBJ whole genome shotgun (WGS) entry which is preliminary data.</text>
</comment>
<protein>
    <recommendedName>
        <fullName evidence="3">Winged helix DNA-binding domain-containing protein</fullName>
    </recommendedName>
</protein>
<sequence>MLAGFTDGEEPFIGLTRLVKLDFLLRYPAMATRLFPVDAGWTEGAEPARDELLAVESRMIRYRYGPWDDRYYPMLGALVGRGMLVFTGGRSFAVRVTELGRRVASQIAELPEWQRTAARIPVLREHLNLSGEQLKNMIYEHLDEVAALPHGAEI</sequence>
<keyword evidence="2" id="KW-1185">Reference proteome</keyword>
<reference evidence="2" key="1">
    <citation type="journal article" date="2019" name="Int. J. Syst. Evol. Microbiol.">
        <title>The Global Catalogue of Microorganisms (GCM) 10K type strain sequencing project: providing services to taxonomists for standard genome sequencing and annotation.</title>
        <authorList>
            <consortium name="The Broad Institute Genomics Platform"/>
            <consortium name="The Broad Institute Genome Sequencing Center for Infectious Disease"/>
            <person name="Wu L."/>
            <person name="Ma J."/>
        </authorList>
    </citation>
    <scope>NUCLEOTIDE SEQUENCE [LARGE SCALE GENOMIC DNA]</scope>
    <source>
        <strain evidence="2">JCM 3296</strain>
    </source>
</reference>
<accession>A0ABQ2UL38</accession>
<name>A0ABQ2UL38_9PSEU</name>
<dbReference type="Proteomes" id="UP000649573">
    <property type="component" value="Unassembled WGS sequence"/>
</dbReference>
<evidence type="ECO:0008006" key="3">
    <source>
        <dbReference type="Google" id="ProtNLM"/>
    </source>
</evidence>
<organism evidence="1 2">
    <name type="scientific">Lentzea flava</name>
    <dbReference type="NCBI Taxonomy" id="103732"/>
    <lineage>
        <taxon>Bacteria</taxon>
        <taxon>Bacillati</taxon>
        <taxon>Actinomycetota</taxon>
        <taxon>Actinomycetes</taxon>
        <taxon>Pseudonocardiales</taxon>
        <taxon>Pseudonocardiaceae</taxon>
        <taxon>Lentzea</taxon>
    </lineage>
</organism>
<gene>
    <name evidence="1" type="ORF">GCM10010178_35400</name>
</gene>
<dbReference type="EMBL" id="BMRE01000013">
    <property type="protein sequence ID" value="GGU39934.1"/>
    <property type="molecule type" value="Genomic_DNA"/>
</dbReference>